<keyword evidence="8 11" id="KW-0808">Transferase</keyword>
<dbReference type="EMBL" id="LSZW01000064">
    <property type="protein sequence ID" value="KXK64632.1"/>
    <property type="molecule type" value="Genomic_DNA"/>
</dbReference>
<sequence length="349" mass="36263">MDYTDILPLDESAMTAARGRVDSLSKPLGSLGQLEEYAVRLAGIRGFMGGTLSKRAVLVFAADNGIYKQGITPVPQEVTPMQTVNIANGIAGVNALAAQAGAEVFVYNVGVAQELKRKNIVDVLVMHGTNDMTQGPAMTRAQCEAAMKAGYEAAAAQASCDVIGLGEMGICNTSTTAAVASVLLGKSVAEMTGRGAGITDGQYRKKVAAIERAIAVNGPDAENPVDVIAKVGGLDIAAMTGAYLACAHYRIPAVIDGFISACAALCAMRIAPVSVSYMFASHKSDEQGYAAISEALGLSPALTLGMRLGEGSGCPLMFYILEASLRMLEDMGTFAEGSIDSSEFIDLRK</sequence>
<dbReference type="InterPro" id="IPR003200">
    <property type="entry name" value="Nict_dMeBzImd_PRibTrfase"/>
</dbReference>
<evidence type="ECO:0000256" key="4">
    <source>
        <dbReference type="ARBA" id="ARBA00011991"/>
    </source>
</evidence>
<gene>
    <name evidence="11" type="primary">cobT</name>
    <name evidence="12" type="ORF">HMPREF3293_02712</name>
</gene>
<dbReference type="GO" id="GO:0008939">
    <property type="term" value="F:nicotinate-nucleotide-dimethylbenzimidazole phosphoribosyltransferase activity"/>
    <property type="evidence" value="ECO:0007669"/>
    <property type="project" value="UniProtKB-UniRule"/>
</dbReference>
<name>A0A136Q1R2_9FIRM</name>
<evidence type="ECO:0000256" key="1">
    <source>
        <dbReference type="ARBA" id="ARBA00002197"/>
    </source>
</evidence>
<evidence type="ECO:0000256" key="9">
    <source>
        <dbReference type="ARBA" id="ARBA00030686"/>
    </source>
</evidence>
<dbReference type="InterPro" id="IPR036087">
    <property type="entry name" value="Nict_dMeBzImd_PRibTrfase_sf"/>
</dbReference>
<dbReference type="GO" id="GO:0009236">
    <property type="term" value="P:cobalamin biosynthetic process"/>
    <property type="evidence" value="ECO:0007669"/>
    <property type="project" value="UniProtKB-UniRule"/>
</dbReference>
<dbReference type="NCBIfam" id="NF000996">
    <property type="entry name" value="PRK00105.1"/>
    <property type="match status" value="1"/>
</dbReference>
<evidence type="ECO:0000256" key="6">
    <source>
        <dbReference type="ARBA" id="ARBA00022573"/>
    </source>
</evidence>
<dbReference type="InterPro" id="IPR023195">
    <property type="entry name" value="Nict_dMeBzImd_PRibTrfase_N"/>
</dbReference>
<organism evidence="12 13">
    <name type="scientific">Christensenella minuta</name>
    <dbReference type="NCBI Taxonomy" id="626937"/>
    <lineage>
        <taxon>Bacteria</taxon>
        <taxon>Bacillati</taxon>
        <taxon>Bacillota</taxon>
        <taxon>Clostridia</taxon>
        <taxon>Christensenellales</taxon>
        <taxon>Christensenellaceae</taxon>
        <taxon>Christensenella</taxon>
    </lineage>
</organism>
<comment type="similarity">
    <text evidence="3 11">Belongs to the CobT family.</text>
</comment>
<dbReference type="PATRIC" id="fig|626937.4.peg.2672"/>
<dbReference type="PANTHER" id="PTHR43463:SF1">
    <property type="entry name" value="NICOTINATE-NUCLEOTIDE--DIMETHYLBENZIMIDAZOLE PHOSPHORIBOSYLTRANSFERASE"/>
    <property type="match status" value="1"/>
</dbReference>
<evidence type="ECO:0000256" key="2">
    <source>
        <dbReference type="ARBA" id="ARBA00005049"/>
    </source>
</evidence>
<evidence type="ECO:0000256" key="10">
    <source>
        <dbReference type="ARBA" id="ARBA00047340"/>
    </source>
</evidence>
<comment type="pathway">
    <text evidence="2 11">Nucleoside biosynthesis; alpha-ribazole biosynthesis; alpha-ribazole from 5,6-dimethylbenzimidazole: step 1/2.</text>
</comment>
<evidence type="ECO:0000256" key="5">
    <source>
        <dbReference type="ARBA" id="ARBA00015486"/>
    </source>
</evidence>
<dbReference type="RefSeq" id="WP_066521826.1">
    <property type="nucleotide sequence ID" value="NZ_CABMOF010000006.1"/>
</dbReference>
<dbReference type="SUPFAM" id="SSF52733">
    <property type="entry name" value="Nicotinate mononucleotide:5,6-dimethylbenzimidazole phosphoribosyltransferase (CobT)"/>
    <property type="match status" value="1"/>
</dbReference>
<dbReference type="HAMAP" id="MF_00230">
    <property type="entry name" value="CobT"/>
    <property type="match status" value="1"/>
</dbReference>
<comment type="catalytic activity">
    <reaction evidence="10 11">
        <text>5,6-dimethylbenzimidazole + nicotinate beta-D-ribonucleotide = alpha-ribazole 5'-phosphate + nicotinate + H(+)</text>
        <dbReference type="Rhea" id="RHEA:11196"/>
        <dbReference type="ChEBI" id="CHEBI:15378"/>
        <dbReference type="ChEBI" id="CHEBI:15890"/>
        <dbReference type="ChEBI" id="CHEBI:32544"/>
        <dbReference type="ChEBI" id="CHEBI:57502"/>
        <dbReference type="ChEBI" id="CHEBI:57918"/>
        <dbReference type="EC" id="2.4.2.21"/>
    </reaction>
</comment>
<dbReference type="Proteomes" id="UP000070366">
    <property type="component" value="Unassembled WGS sequence"/>
</dbReference>
<evidence type="ECO:0000256" key="11">
    <source>
        <dbReference type="HAMAP-Rule" id="MF_00230"/>
    </source>
</evidence>
<dbReference type="Gene3D" id="3.40.50.10210">
    <property type="match status" value="1"/>
</dbReference>
<dbReference type="NCBIfam" id="TIGR03160">
    <property type="entry name" value="cobT_DBIPRT"/>
    <property type="match status" value="1"/>
</dbReference>
<dbReference type="KEGG" id="cmiu:B1H56_07805"/>
<dbReference type="CDD" id="cd02439">
    <property type="entry name" value="DMB-PRT_CobT"/>
    <property type="match status" value="1"/>
</dbReference>
<accession>A0A136Q1R2</accession>
<dbReference type="AlphaFoldDB" id="A0A136Q1R2"/>
<dbReference type="STRING" id="626937.HMPREF3293_02712"/>
<evidence type="ECO:0000256" key="7">
    <source>
        <dbReference type="ARBA" id="ARBA00022676"/>
    </source>
</evidence>
<proteinExistence type="inferred from homology"/>
<evidence type="ECO:0000256" key="8">
    <source>
        <dbReference type="ARBA" id="ARBA00022679"/>
    </source>
</evidence>
<evidence type="ECO:0000313" key="13">
    <source>
        <dbReference type="Proteomes" id="UP000070366"/>
    </source>
</evidence>
<evidence type="ECO:0000256" key="3">
    <source>
        <dbReference type="ARBA" id="ARBA00007110"/>
    </source>
</evidence>
<evidence type="ECO:0000313" key="12">
    <source>
        <dbReference type="EMBL" id="KXK64632.1"/>
    </source>
</evidence>
<keyword evidence="6 11" id="KW-0169">Cobalamin biosynthesis</keyword>
<dbReference type="Gene3D" id="1.10.1610.10">
    <property type="match status" value="1"/>
</dbReference>
<dbReference type="InterPro" id="IPR017846">
    <property type="entry name" value="Nict_dMeBzImd_PRibTrfase_bact"/>
</dbReference>
<dbReference type="Pfam" id="PF02277">
    <property type="entry name" value="DBI_PRT"/>
    <property type="match status" value="1"/>
</dbReference>
<dbReference type="EC" id="2.4.2.21" evidence="4 11"/>
<feature type="active site" description="Proton acceptor" evidence="11">
    <location>
        <position position="310"/>
    </location>
</feature>
<comment type="function">
    <text evidence="1 11">Catalyzes the synthesis of alpha-ribazole-5'-phosphate from nicotinate mononucleotide (NAMN) and 5,6-dimethylbenzimidazole (DMB).</text>
</comment>
<keyword evidence="13" id="KW-1185">Reference proteome</keyword>
<dbReference type="FunFam" id="3.40.50.10210:FF:000001">
    <property type="entry name" value="Nicotinate-nucleotide--dimethylbenzimidazole phosphoribosyltransferase"/>
    <property type="match status" value="1"/>
</dbReference>
<dbReference type="PANTHER" id="PTHR43463">
    <property type="entry name" value="NICOTINATE-NUCLEOTIDE--DIMETHYLBENZIMIDAZOLE PHOSPHORIBOSYLTRANSFERASE"/>
    <property type="match status" value="1"/>
</dbReference>
<comment type="caution">
    <text evidence="12">The sequence shown here is derived from an EMBL/GenBank/DDBJ whole genome shotgun (WGS) entry which is preliminary data.</text>
</comment>
<keyword evidence="7 11" id="KW-0328">Glycosyltransferase</keyword>
<reference evidence="12 13" key="1">
    <citation type="submission" date="2016-02" db="EMBL/GenBank/DDBJ databases">
        <authorList>
            <person name="Wen L."/>
            <person name="He K."/>
            <person name="Yang H."/>
        </authorList>
    </citation>
    <scope>NUCLEOTIDE SEQUENCE [LARGE SCALE GENOMIC DNA]</scope>
    <source>
        <strain evidence="12 13">DSM 22607</strain>
    </source>
</reference>
<dbReference type="UniPathway" id="UPA00061">
    <property type="reaction ID" value="UER00516"/>
</dbReference>
<protein>
    <recommendedName>
        <fullName evidence="5 11">Nicotinate-nucleotide--dimethylbenzimidazole phosphoribosyltransferase</fullName>
        <shortName evidence="11">NN:DBI PRT</shortName>
        <ecNumber evidence="4 11">2.4.2.21</ecNumber>
    </recommendedName>
    <alternativeName>
        <fullName evidence="9 11">N(1)-alpha-phosphoribosyltransferase</fullName>
    </alternativeName>
</protein>
<dbReference type="OrthoDB" id="9781491at2"/>